<keyword evidence="3" id="KW-1185">Reference proteome</keyword>
<proteinExistence type="predicted"/>
<accession>A0ABR2IPL1</accession>
<comment type="caution">
    <text evidence="2">The sequence shown here is derived from an EMBL/GenBank/DDBJ whole genome shotgun (WGS) entry which is preliminary data.</text>
</comment>
<evidence type="ECO:0000313" key="2">
    <source>
        <dbReference type="EMBL" id="KAK8866882.1"/>
    </source>
</evidence>
<feature type="region of interest" description="Disordered" evidence="1">
    <location>
        <begin position="247"/>
        <end position="270"/>
    </location>
</feature>
<protein>
    <submittedName>
        <fullName evidence="2">Uncharacterized protein</fullName>
    </submittedName>
</protein>
<dbReference type="Proteomes" id="UP001470230">
    <property type="component" value="Unassembled WGS sequence"/>
</dbReference>
<evidence type="ECO:0000256" key="1">
    <source>
        <dbReference type="SAM" id="MobiDB-lite"/>
    </source>
</evidence>
<dbReference type="EMBL" id="JAPFFF010000015">
    <property type="protein sequence ID" value="KAK8866882.1"/>
    <property type="molecule type" value="Genomic_DNA"/>
</dbReference>
<feature type="compositionally biased region" description="Low complexity" evidence="1">
    <location>
        <begin position="250"/>
        <end position="270"/>
    </location>
</feature>
<reference evidence="2 3" key="1">
    <citation type="submission" date="2024-04" db="EMBL/GenBank/DDBJ databases">
        <title>Tritrichomonas musculus Genome.</title>
        <authorList>
            <person name="Alves-Ferreira E."/>
            <person name="Grigg M."/>
            <person name="Lorenzi H."/>
            <person name="Galac M."/>
        </authorList>
    </citation>
    <scope>NUCLEOTIDE SEQUENCE [LARGE SCALE GENOMIC DNA]</scope>
    <source>
        <strain evidence="2 3">EAF2021</strain>
    </source>
</reference>
<gene>
    <name evidence="2" type="ORF">M9Y10_009850</name>
</gene>
<evidence type="ECO:0000313" key="3">
    <source>
        <dbReference type="Proteomes" id="UP001470230"/>
    </source>
</evidence>
<sequence>MTEDNKSEKESPKEYKGERSVYVYILSNSGSPKYQGKFDFRSFVMRMPNSIIVPYSPIDYPFPFLDVILPDFNSFLIIGEKTARDNKSFTKEIHHIIWKQNDHYKFVPYLFNFPLKYTKSHLLKLLLIQPKDENKYELWKIRDHQLYMKVNEGSPDDQLTTDKDNKKLEVEFDSVVMMKIIPYDTFNVNFHVRIAFYYIGANPRFIGTPLIFGLDKPEKISDLLHNFPNYAPKWVHNCEIRFLMKKSSDNPENTDNNNNNNNNNNANNDNPEINYNDYIFIDQSLDNKNINEEPYFNVVCQLVDIDDYLNQ</sequence>
<name>A0ABR2IPL1_9EUKA</name>
<organism evidence="2 3">
    <name type="scientific">Tritrichomonas musculus</name>
    <dbReference type="NCBI Taxonomy" id="1915356"/>
    <lineage>
        <taxon>Eukaryota</taxon>
        <taxon>Metamonada</taxon>
        <taxon>Parabasalia</taxon>
        <taxon>Tritrichomonadida</taxon>
        <taxon>Tritrichomonadidae</taxon>
        <taxon>Tritrichomonas</taxon>
    </lineage>
</organism>